<evidence type="ECO:0008006" key="4">
    <source>
        <dbReference type="Google" id="ProtNLM"/>
    </source>
</evidence>
<protein>
    <recommendedName>
        <fullName evidence="4">Secreted protein</fullName>
    </recommendedName>
</protein>
<evidence type="ECO:0000256" key="1">
    <source>
        <dbReference type="SAM" id="SignalP"/>
    </source>
</evidence>
<feature type="signal peptide" evidence="1">
    <location>
        <begin position="1"/>
        <end position="24"/>
    </location>
</feature>
<organism evidence="2 3">
    <name type="scientific">Nocardia rhizosphaerihabitans</name>
    <dbReference type="NCBI Taxonomy" id="1691570"/>
    <lineage>
        <taxon>Bacteria</taxon>
        <taxon>Bacillati</taxon>
        <taxon>Actinomycetota</taxon>
        <taxon>Actinomycetes</taxon>
        <taxon>Mycobacteriales</taxon>
        <taxon>Nocardiaceae</taxon>
        <taxon>Nocardia</taxon>
    </lineage>
</organism>
<proteinExistence type="predicted"/>
<comment type="caution">
    <text evidence="2">The sequence shown here is derived from an EMBL/GenBank/DDBJ whole genome shotgun (WGS) entry which is preliminary data.</text>
</comment>
<dbReference type="Proteomes" id="UP000658127">
    <property type="component" value="Unassembled WGS sequence"/>
</dbReference>
<feature type="chain" id="PRO_5046890762" description="Secreted protein" evidence="1">
    <location>
        <begin position="25"/>
        <end position="121"/>
    </location>
</feature>
<keyword evidence="3" id="KW-1185">Reference proteome</keyword>
<sequence length="121" mass="12702">MCRTASALSATGVPLMLCPHPAVARTETAAAQASTRRRVRERGTGLVGIVSATFTPPTVPHRADPGAAATPRGNVEAAAAVVHRTSRPPAVCDASARVGDNGERLPRRERWWTAQEGVRDG</sequence>
<accession>A0ABQ2K5G1</accession>
<evidence type="ECO:0000313" key="3">
    <source>
        <dbReference type="Proteomes" id="UP000658127"/>
    </source>
</evidence>
<dbReference type="EMBL" id="BMNE01000001">
    <property type="protein sequence ID" value="GGN70094.1"/>
    <property type="molecule type" value="Genomic_DNA"/>
</dbReference>
<evidence type="ECO:0000313" key="2">
    <source>
        <dbReference type="EMBL" id="GGN70094.1"/>
    </source>
</evidence>
<name>A0ABQ2K5G1_9NOCA</name>
<gene>
    <name evidence="2" type="ORF">GCM10011610_09030</name>
</gene>
<reference evidence="3" key="1">
    <citation type="journal article" date="2019" name="Int. J. Syst. Evol. Microbiol.">
        <title>The Global Catalogue of Microorganisms (GCM) 10K type strain sequencing project: providing services to taxonomists for standard genome sequencing and annotation.</title>
        <authorList>
            <consortium name="The Broad Institute Genomics Platform"/>
            <consortium name="The Broad Institute Genome Sequencing Center for Infectious Disease"/>
            <person name="Wu L."/>
            <person name="Ma J."/>
        </authorList>
    </citation>
    <scope>NUCLEOTIDE SEQUENCE [LARGE SCALE GENOMIC DNA]</scope>
    <source>
        <strain evidence="3">CGMCC 4.7329</strain>
    </source>
</reference>
<keyword evidence="1" id="KW-0732">Signal</keyword>